<evidence type="ECO:0000259" key="2">
    <source>
        <dbReference type="Pfam" id="PF05088"/>
    </source>
</evidence>
<dbReference type="PIRSF" id="PIRSF036761">
    <property type="entry name" value="GDH_Mll4104"/>
    <property type="match status" value="1"/>
</dbReference>
<dbReference type="SUPFAM" id="SSF51735">
    <property type="entry name" value="NAD(P)-binding Rossmann-fold domains"/>
    <property type="match status" value="1"/>
</dbReference>
<dbReference type="InterPro" id="IPR036291">
    <property type="entry name" value="NAD(P)-bd_dom_sf"/>
</dbReference>
<sequence length="1601" mass="180842">MSDLTDQLLDQIIASKPKSKALAERKQINAWLRQYFGNVPVEDLQNRTAEIVAQAAMSHLDFAMQRKPGKPLLRIFNPNSDDHGYDSAFTIIEMVNDNMPFLVDSVSAAISRSDLTIHMTVHPVMRISRTPGGRLKTVHDLKSDAGKEESFIRFVIDREPDPQHLRILEHEILKVLADVRAAVRDWRAMRDKMRDAQSSLDNGPAGFDEEVRQESRELLEWMADDHFTFLGYREYELQKRSGKLLLKAVKGSGLGLLTNEERGGRTVELSNVMRRHANSKNWLIITKANSRSTVHRSSYLDYVGVKKFDKKGNPVGELRFIGLFTSVAYSESPRNIPLLRLKVQRVLERLHVDPSGHRGKSLLHILDTFPRDELFQGTVHDLVRTTIGILNLQDRHKVKFFLRRDAFRRFFSCIVYAPREKYTTAVRRRIEQILLTAFDGHSVDTSVQLSDSPLARVHLIVRTNEGDRPRISIRRIEDQIANAVVTWRDRLRNELILKYGQEEGPILFREYGESFPAAYEADLDPATACLDVKRVDGLLKGEHNNYLLLYRPQDAVEGQLNFRTFCPDQPLLLSNVLPILEDMGTDVYSERPYRIKLRSGAHFWIQEFALHYPRIDELNLDDAAARFQDGFHKALQGETENDGFNKLILLAGLDWRQTSLVRCYAKYLQQLGMPFSQNYMESVLADYAGVARSLVEQFELQFDPAIKSSSREEKLQTVIGTIQRAVSRARNLDEDRILTAFAGAMSATLRTNYYQRDAEGQMKKCLSIKLDPSQLPEAPLPKPRFEIFVYSPAVEGVHLRGGAVARGGLRWSDRREDFRTEVLGLMKAQVVKNTVIVPTGAKGGFVPKRLPAGDRDTVMKEVISCYQTFIRGLLDVTDNVVDGKVVPPPAVVRRDGDDPYLVVAADKGTATFSDIANAISIEYGFWMDDAFASGGSAGYDHKKMGITARGAWEAVKRHFREKGINTQTDPFTVAGIGDMSGDVFGNGMLLSRKIKLVAAFNHEHIFLDPTPDMAASYRERQRLFKLPRSSWADYSERLISKGGGIFSRQAKQIRLSPEIRKLLDTKATSMQPLELIRTILKMPVDLLWNGGIGTYVKASSESHSDVGDRNNDAVRVNADQLRCRVIGEGGNLGMTQRARIEYSLKGGRVNTDFIDNSAGVDSSDREVNIKILLRAAEQEKGLTRAARNKLLVEMTDDVAAFVLRSNYLQTQAISMMEARARERLDESARLISNLEKTGLLDRELEFLPNEVEIDERRQRKQGLTRPELAVVLSYAKIDLYNGLVASTSSLEDFLTTDPQRYFPPLLRRRYKDLIPTHRLSREILATLIANNIVNRMGPVFVKRVQQDTGASAMTIARAYIVAREICAATVVWRTIEGLDNQVSATVQQTMLFDISRTLRHACYWLIERFGEDLDIVEAVERLKAPMQTVYSRANSIVVGSGKNRQKTTAAELSSMGVPDKLAKKMAALLLTRGGLDIADLATEMNADVMATASMYARLSEHLGIVWLHRRVENLTVEGRWQAMARSNLRDEFYRCRRDLAARILQNVGDKTPAEEYESWLAANANGVKKFESILAEMKLRAEVDFATLSVAAQELRKLVAE</sequence>
<organism evidence="7 8">
    <name type="scientific">Woeseia oceani</name>
    <dbReference type="NCBI Taxonomy" id="1548547"/>
    <lineage>
        <taxon>Bacteria</taxon>
        <taxon>Pseudomonadati</taxon>
        <taxon>Pseudomonadota</taxon>
        <taxon>Gammaproteobacteria</taxon>
        <taxon>Woeseiales</taxon>
        <taxon>Woeseiaceae</taxon>
        <taxon>Woeseia</taxon>
    </lineage>
</organism>
<keyword evidence="8" id="KW-1185">Reference proteome</keyword>
<evidence type="ECO:0000259" key="5">
    <source>
        <dbReference type="Pfam" id="PF21076"/>
    </source>
</evidence>
<evidence type="ECO:0000259" key="3">
    <source>
        <dbReference type="Pfam" id="PF21074"/>
    </source>
</evidence>
<gene>
    <name evidence="7" type="ORF">BA177_05835</name>
</gene>
<feature type="domain" description="NAD-glutamate dehydrogenase ACT3" evidence="6">
    <location>
        <begin position="548"/>
        <end position="622"/>
    </location>
</feature>
<proteinExistence type="predicted"/>
<dbReference type="Pfam" id="PF21074">
    <property type="entry name" value="GDH_C"/>
    <property type="match status" value="1"/>
</dbReference>
<dbReference type="KEGG" id="woc:BA177_05835"/>
<dbReference type="Pfam" id="PF21077">
    <property type="entry name" value="GDH_ACT3"/>
    <property type="match status" value="1"/>
</dbReference>
<feature type="domain" description="NAD-glutamate dehydrogenase ACT2" evidence="5">
    <location>
        <begin position="399"/>
        <end position="487"/>
    </location>
</feature>
<dbReference type="GO" id="GO:0004069">
    <property type="term" value="F:L-aspartate:2-oxoglutarate aminotransferase activity"/>
    <property type="evidence" value="ECO:0007669"/>
    <property type="project" value="InterPro"/>
</dbReference>
<dbReference type="STRING" id="1548547.BA177_05835"/>
<dbReference type="InterPro" id="IPR007780">
    <property type="entry name" value="NAD_Glu_DH_bac"/>
</dbReference>
<evidence type="ECO:0000313" key="7">
    <source>
        <dbReference type="EMBL" id="ANO50790.1"/>
    </source>
</evidence>
<dbReference type="PANTHER" id="PTHR43403:SF1">
    <property type="entry name" value="NAD-SPECIFIC GLUTAMATE DEHYDROGENASE"/>
    <property type="match status" value="1"/>
</dbReference>
<dbReference type="InterPro" id="IPR048381">
    <property type="entry name" value="GDH_C"/>
</dbReference>
<dbReference type="InterPro" id="IPR049064">
    <property type="entry name" value="NAD_Glu_DH_ACT3"/>
</dbReference>
<protein>
    <submittedName>
        <fullName evidence="7">Uncharacterized protein</fullName>
    </submittedName>
</protein>
<evidence type="ECO:0000259" key="6">
    <source>
        <dbReference type="Pfam" id="PF21077"/>
    </source>
</evidence>
<accession>A0A193LE38</accession>
<dbReference type="SUPFAM" id="SSF53223">
    <property type="entry name" value="Aminoacid dehydrogenase-like, N-terminal domain"/>
    <property type="match status" value="1"/>
</dbReference>
<feature type="domain" description="NAD-glutamate dehydrogenase catalytic" evidence="2">
    <location>
        <begin position="722"/>
        <end position="1215"/>
    </location>
</feature>
<dbReference type="Pfam" id="PF05088">
    <property type="entry name" value="Bac_GDH_CD"/>
    <property type="match status" value="1"/>
</dbReference>
<feature type="domain" description="NAD-specific glutamate dehydrogenase C-terminal" evidence="3">
    <location>
        <begin position="1260"/>
        <end position="1596"/>
    </location>
</feature>
<dbReference type="EMBL" id="CP016268">
    <property type="protein sequence ID" value="ANO50790.1"/>
    <property type="molecule type" value="Genomic_DNA"/>
</dbReference>
<dbReference type="InterPro" id="IPR046346">
    <property type="entry name" value="Aminoacid_DH-like_N_sf"/>
</dbReference>
<dbReference type="Pfam" id="PF21075">
    <property type="entry name" value="GDH_ACT1"/>
    <property type="match status" value="1"/>
</dbReference>
<reference evidence="7 8" key="1">
    <citation type="submission" date="2016-06" db="EMBL/GenBank/DDBJ databases">
        <title>Complete genome sequence of a deep-branching marine Gamma Proteobacterium Woeseia oceani type strain XK5.</title>
        <authorList>
            <person name="Mu D."/>
            <person name="Du Z."/>
        </authorList>
    </citation>
    <scope>NUCLEOTIDE SEQUENCE [LARGE SCALE GENOMIC DNA]</scope>
    <source>
        <strain evidence="7 8">XK5</strain>
    </source>
</reference>
<dbReference type="Pfam" id="PF21079">
    <property type="entry name" value="GDH_HM2"/>
    <property type="match status" value="1"/>
</dbReference>
<dbReference type="InterPro" id="IPR049062">
    <property type="entry name" value="NAD_Glu_DH_ACT2"/>
</dbReference>
<evidence type="ECO:0000256" key="1">
    <source>
        <dbReference type="ARBA" id="ARBA00023002"/>
    </source>
</evidence>
<dbReference type="InterPro" id="IPR049059">
    <property type="entry name" value="NAD_Glu_DH_HM1"/>
</dbReference>
<dbReference type="InterPro" id="IPR024727">
    <property type="entry name" value="NAD_Glu_DH_N_ACT1"/>
</dbReference>
<dbReference type="Gene3D" id="3.40.50.720">
    <property type="entry name" value="NAD(P)-binding Rossmann-like Domain"/>
    <property type="match status" value="1"/>
</dbReference>
<name>A0A193LE38_9GAMM</name>
<dbReference type="Proteomes" id="UP000092695">
    <property type="component" value="Chromosome"/>
</dbReference>
<dbReference type="GO" id="GO:0004352">
    <property type="term" value="F:glutamate dehydrogenase (NAD+) activity"/>
    <property type="evidence" value="ECO:0007669"/>
    <property type="project" value="InterPro"/>
</dbReference>
<dbReference type="PANTHER" id="PTHR43403">
    <property type="entry name" value="NAD-SPECIFIC GLUTAMATE DEHYDROGENASE"/>
    <property type="match status" value="1"/>
</dbReference>
<dbReference type="InterPro" id="IPR028971">
    <property type="entry name" value="NAD-GDH_cat"/>
</dbReference>
<feature type="domain" description="NAD-glutamate dehydrogenase N-terminal ACT1" evidence="4">
    <location>
        <begin position="32"/>
        <end position="172"/>
    </location>
</feature>
<keyword evidence="1" id="KW-0560">Oxidoreductase</keyword>
<dbReference type="Pfam" id="PF21073">
    <property type="entry name" value="GDH_HM1"/>
    <property type="match status" value="1"/>
</dbReference>
<dbReference type="InterPro" id="IPR049058">
    <property type="entry name" value="NAD_Glu_DH_HM2"/>
</dbReference>
<dbReference type="InterPro" id="IPR049056">
    <property type="entry name" value="NAD_Glu_DH_HM3"/>
</dbReference>
<evidence type="ECO:0000313" key="8">
    <source>
        <dbReference type="Proteomes" id="UP000092695"/>
    </source>
</evidence>
<dbReference type="GO" id="GO:0006538">
    <property type="term" value="P:L-glutamate catabolic process"/>
    <property type="evidence" value="ECO:0007669"/>
    <property type="project" value="InterPro"/>
</dbReference>
<dbReference type="Pfam" id="PF21076">
    <property type="entry name" value="GDH_ACT2"/>
    <property type="match status" value="1"/>
</dbReference>
<dbReference type="Pfam" id="PF21078">
    <property type="entry name" value="GDH_HM3"/>
    <property type="match status" value="1"/>
</dbReference>
<evidence type="ECO:0000259" key="4">
    <source>
        <dbReference type="Pfam" id="PF21075"/>
    </source>
</evidence>